<sequence>MSTKAMASPDMVLTTQILKNILNILFLPGAGPWKNSVSSYSILILVITDLSITVFIAGMRLSAWPLAIGLEEAGTAAVEEPAGADRKTRHFPRSECTGTPEAQLRVSGLAGAGDQGVRGQGRREKQGKPSEKPSDHTTPELESSYTRGTTVGLEVSLVVD</sequence>
<keyword evidence="2" id="KW-0812">Transmembrane</keyword>
<protein>
    <submittedName>
        <fullName evidence="3">Uncharacterized protein</fullName>
    </submittedName>
</protein>
<evidence type="ECO:0000256" key="1">
    <source>
        <dbReference type="SAM" id="MobiDB-lite"/>
    </source>
</evidence>
<accession>A0AAV7QD97</accession>
<evidence type="ECO:0000313" key="3">
    <source>
        <dbReference type="EMBL" id="KAJ1137179.1"/>
    </source>
</evidence>
<gene>
    <name evidence="3" type="ORF">NDU88_003592</name>
</gene>
<reference evidence="3" key="1">
    <citation type="journal article" date="2022" name="bioRxiv">
        <title>Sequencing and chromosome-scale assembly of the giantPleurodeles waltlgenome.</title>
        <authorList>
            <person name="Brown T."/>
            <person name="Elewa A."/>
            <person name="Iarovenko S."/>
            <person name="Subramanian E."/>
            <person name="Araus A.J."/>
            <person name="Petzold A."/>
            <person name="Susuki M."/>
            <person name="Suzuki K.-i.T."/>
            <person name="Hayashi T."/>
            <person name="Toyoda A."/>
            <person name="Oliveira C."/>
            <person name="Osipova E."/>
            <person name="Leigh N.D."/>
            <person name="Simon A."/>
            <person name="Yun M.H."/>
        </authorList>
    </citation>
    <scope>NUCLEOTIDE SEQUENCE</scope>
    <source>
        <strain evidence="3">20211129_DDA</strain>
        <tissue evidence="3">Liver</tissue>
    </source>
</reference>
<feature type="region of interest" description="Disordered" evidence="1">
    <location>
        <begin position="75"/>
        <end position="160"/>
    </location>
</feature>
<feature type="compositionally biased region" description="Gly residues" evidence="1">
    <location>
        <begin position="110"/>
        <end position="119"/>
    </location>
</feature>
<comment type="caution">
    <text evidence="3">The sequence shown here is derived from an EMBL/GenBank/DDBJ whole genome shotgun (WGS) entry which is preliminary data.</text>
</comment>
<keyword evidence="4" id="KW-1185">Reference proteome</keyword>
<dbReference type="EMBL" id="JANPWB010000010">
    <property type="protein sequence ID" value="KAJ1137179.1"/>
    <property type="molecule type" value="Genomic_DNA"/>
</dbReference>
<feature type="transmembrane region" description="Helical" evidence="2">
    <location>
        <begin position="37"/>
        <end position="57"/>
    </location>
</feature>
<evidence type="ECO:0000256" key="2">
    <source>
        <dbReference type="SAM" id="Phobius"/>
    </source>
</evidence>
<name>A0AAV7QD97_PLEWA</name>
<proteinExistence type="predicted"/>
<keyword evidence="2" id="KW-0472">Membrane</keyword>
<keyword evidence="2" id="KW-1133">Transmembrane helix</keyword>
<dbReference type="AlphaFoldDB" id="A0AAV7QD97"/>
<feature type="compositionally biased region" description="Basic and acidic residues" evidence="1">
    <location>
        <begin position="121"/>
        <end position="139"/>
    </location>
</feature>
<feature type="compositionally biased region" description="Polar residues" evidence="1">
    <location>
        <begin position="140"/>
        <end position="149"/>
    </location>
</feature>
<organism evidence="3 4">
    <name type="scientific">Pleurodeles waltl</name>
    <name type="common">Iberian ribbed newt</name>
    <dbReference type="NCBI Taxonomy" id="8319"/>
    <lineage>
        <taxon>Eukaryota</taxon>
        <taxon>Metazoa</taxon>
        <taxon>Chordata</taxon>
        <taxon>Craniata</taxon>
        <taxon>Vertebrata</taxon>
        <taxon>Euteleostomi</taxon>
        <taxon>Amphibia</taxon>
        <taxon>Batrachia</taxon>
        <taxon>Caudata</taxon>
        <taxon>Salamandroidea</taxon>
        <taxon>Salamandridae</taxon>
        <taxon>Pleurodelinae</taxon>
        <taxon>Pleurodeles</taxon>
    </lineage>
</organism>
<evidence type="ECO:0000313" key="4">
    <source>
        <dbReference type="Proteomes" id="UP001066276"/>
    </source>
</evidence>
<dbReference type="Proteomes" id="UP001066276">
    <property type="component" value="Chromosome 6"/>
</dbReference>